<dbReference type="VEuPathDB" id="FungiDB:CXQ87_002048"/>
<feature type="coiled-coil region" evidence="1">
    <location>
        <begin position="420"/>
        <end position="525"/>
    </location>
</feature>
<name>A0A2V1A781_9ASCO</name>
<keyword evidence="1" id="KW-0175">Coiled coil</keyword>
<dbReference type="EMBL" id="PKFP01000001">
    <property type="protein sequence ID" value="PVH13929.1"/>
    <property type="molecule type" value="Genomic_DNA"/>
</dbReference>
<gene>
    <name evidence="3" type="ORF">CXQ87_002048</name>
</gene>
<dbReference type="SUPFAM" id="SSF52540">
    <property type="entry name" value="P-loop containing nucleoside triphosphate hydrolases"/>
    <property type="match status" value="1"/>
</dbReference>
<feature type="compositionally biased region" description="Basic and acidic residues" evidence="2">
    <location>
        <begin position="329"/>
        <end position="350"/>
    </location>
</feature>
<feature type="region of interest" description="Disordered" evidence="2">
    <location>
        <begin position="270"/>
        <end position="353"/>
    </location>
</feature>
<dbReference type="GeneID" id="37002048"/>
<evidence type="ECO:0000313" key="4">
    <source>
        <dbReference type="Proteomes" id="UP000244406"/>
    </source>
</evidence>
<organism evidence="3 4">
    <name type="scientific">Candidozyma duobushaemuli</name>
    <dbReference type="NCBI Taxonomy" id="1231522"/>
    <lineage>
        <taxon>Eukaryota</taxon>
        <taxon>Fungi</taxon>
        <taxon>Dikarya</taxon>
        <taxon>Ascomycota</taxon>
        <taxon>Saccharomycotina</taxon>
        <taxon>Pichiomycetes</taxon>
        <taxon>Metschnikowiaceae</taxon>
        <taxon>Candidozyma</taxon>
    </lineage>
</organism>
<evidence type="ECO:0000256" key="1">
    <source>
        <dbReference type="SAM" id="Coils"/>
    </source>
</evidence>
<evidence type="ECO:0000313" key="3">
    <source>
        <dbReference type="EMBL" id="PVH13929.1"/>
    </source>
</evidence>
<dbReference type="InterPro" id="IPR027417">
    <property type="entry name" value="P-loop_NTPase"/>
</dbReference>
<dbReference type="Proteomes" id="UP000244406">
    <property type="component" value="Unassembled WGS sequence"/>
</dbReference>
<comment type="caution">
    <text evidence="3">The sequence shown here is derived from an EMBL/GenBank/DDBJ whole genome shotgun (WGS) entry which is preliminary data.</text>
</comment>
<feature type="compositionally biased region" description="Polar residues" evidence="2">
    <location>
        <begin position="307"/>
        <end position="321"/>
    </location>
</feature>
<dbReference type="AlphaFoldDB" id="A0A2V1A781"/>
<evidence type="ECO:0000256" key="2">
    <source>
        <dbReference type="SAM" id="MobiDB-lite"/>
    </source>
</evidence>
<feature type="compositionally biased region" description="Basic and acidic residues" evidence="2">
    <location>
        <begin position="728"/>
        <end position="739"/>
    </location>
</feature>
<reference evidence="3 4" key="1">
    <citation type="submission" date="2017-12" db="EMBL/GenBank/DDBJ databases">
        <title>Genome Sequence of the Amphotericin B-resistant Candida duobushaemulonii strain, B09383.</title>
        <authorList>
            <person name="Chow N.A."/>
            <person name="Gade L."/>
            <person name="Batra D."/>
            <person name="Rowe L.A."/>
            <person name="Loparev V.N."/>
            <person name="Litvintseva A.P."/>
        </authorList>
    </citation>
    <scope>NUCLEOTIDE SEQUENCE [LARGE SCALE GENOMIC DNA]</scope>
    <source>
        <strain evidence="3 4">B09383</strain>
    </source>
</reference>
<keyword evidence="4" id="KW-1185">Reference proteome</keyword>
<proteinExistence type="predicted"/>
<dbReference type="RefSeq" id="XP_025334869.1">
    <property type="nucleotide sequence ID" value="XM_025480569.1"/>
</dbReference>
<evidence type="ECO:0008006" key="5">
    <source>
        <dbReference type="Google" id="ProtNLM"/>
    </source>
</evidence>
<feature type="coiled-coil region" evidence="1">
    <location>
        <begin position="554"/>
        <end position="690"/>
    </location>
</feature>
<feature type="region of interest" description="Disordered" evidence="2">
    <location>
        <begin position="712"/>
        <end position="747"/>
    </location>
</feature>
<protein>
    <recommendedName>
        <fullName evidence="5">Kinesin motor domain-containing protein</fullName>
    </recommendedName>
</protein>
<sequence>MIPIVLTTWTSDKSKKPAFEEKSSTEVAYAGKVYSFAAIQDQATDLERCGNEIWVLLGPTGSGKTTTLKKYLNIFSALNGQMSACEVSCNTFFVDLLDNKTRKSYLSHMPVEKQLKRCPCSEENIKKVLSLRNTASTKTNAHSSRSCMLVTLKAECGNLTILDMMGNEKFEANAATSNSFANSNVSSITQALLNRTSNKRSSNLVTNMIFNDHSSSKLKFVLHLDKTGDKALIKSSLNNIADVVKGFRMNEKPKMATTKPQALPSYARTTAASLSPKKRAVKRPSMVPSKQPLKQPKLNIPKMPASKAQNAKPSVSTNEPTFMQKLRQAQKDDTKAEKKEKERQKRDEKVGQIQEEVNGLKDEVKKARLATVPLKEQIARFKQLFEEAAEESSLLRSGKSDLESDLSKKAEEIITANSARVQSEETAQKIKTEMEAAEQSFKAKTDENEQLQKQIQEQIALLSQKGDELNKQIEDKNSRVVELEEDIKKVKLERDEEVAGLQSRLKSSDKMLQEEKENYRLFEEKLPKEGVIFKRVGDGFEEISQDSISSAVELAELQSSYDTLKDEMKKQEESHKENHEFLKKKIKNLRIDNEHLEKKYEKASNSIKKWKGRNETLASDIKTMESTEAAQKSRISELEEKVKELEKYKSKCEHLDCNLQELRTSSHEEENRLRTKVTDYKQKYKKLLNEQTVPSLFRPVIHEDTDYKTYLKEKRKNEIQSSPLKEANTNREQNKRHSLNEPLKVTA</sequence>
<accession>A0A2V1A781</accession>